<dbReference type="Pfam" id="PF00483">
    <property type="entry name" value="NTP_transferase"/>
    <property type="match status" value="1"/>
</dbReference>
<keyword evidence="2" id="KW-0548">Nucleotidyltransferase</keyword>
<dbReference type="Proteomes" id="UP000381693">
    <property type="component" value="Unassembled WGS sequence"/>
</dbReference>
<feature type="domain" description="Nucleotidyl transferase" evidence="1">
    <location>
        <begin position="9"/>
        <end position="139"/>
    </location>
</feature>
<sequence length="141" mass="14989">MEAAKPFVPVILAGGAGTRLWPLSRRGRPKPFLELPDGGTLFGRALVHSRSLVGAAPPLVVIHRDYYFQARDIAAREGSGEFLRYLLEPVGRNTAPAIGAAARWIGESLGPETVLLVLPADHLIEEGAAFGEAVGRAVELA</sequence>
<evidence type="ECO:0000259" key="1">
    <source>
        <dbReference type="Pfam" id="PF00483"/>
    </source>
</evidence>
<evidence type="ECO:0000313" key="2">
    <source>
        <dbReference type="EMBL" id="VVM07041.1"/>
    </source>
</evidence>
<dbReference type="EMBL" id="CABFUZ020000141">
    <property type="protein sequence ID" value="VVM07041.1"/>
    <property type="molecule type" value="Genomic_DNA"/>
</dbReference>
<dbReference type="PANTHER" id="PTHR46390:SF1">
    <property type="entry name" value="MANNOSE-1-PHOSPHATE GUANYLYLTRANSFERASE"/>
    <property type="match status" value="1"/>
</dbReference>
<protein>
    <submittedName>
        <fullName evidence="2">Partial mannose-1-phosphate guanylyltransferase / mannose-6-phosphate isomerase</fullName>
        <ecNumber evidence="2">2.7.7.13</ecNumber>
        <ecNumber evidence="2">5.3.1.8</ecNumber>
    </submittedName>
</protein>
<evidence type="ECO:0000313" key="3">
    <source>
        <dbReference type="Proteomes" id="UP000381693"/>
    </source>
</evidence>
<dbReference type="EC" id="5.3.1.8" evidence="2"/>
<name>A0A5E6MFM5_9BACT</name>
<keyword evidence="2" id="KW-0808">Transferase</keyword>
<keyword evidence="2" id="KW-0413">Isomerase</keyword>
<keyword evidence="3" id="KW-1185">Reference proteome</keyword>
<dbReference type="PANTHER" id="PTHR46390">
    <property type="entry name" value="MANNOSE-1-PHOSPHATE GUANYLYLTRANSFERASE"/>
    <property type="match status" value="1"/>
</dbReference>
<dbReference type="InterPro" id="IPR005835">
    <property type="entry name" value="NTP_transferase_dom"/>
</dbReference>
<dbReference type="InterPro" id="IPR051161">
    <property type="entry name" value="Mannose-6P_isomerase_type2"/>
</dbReference>
<dbReference type="Gene3D" id="3.90.550.10">
    <property type="entry name" value="Spore Coat Polysaccharide Biosynthesis Protein SpsA, Chain A"/>
    <property type="match status" value="1"/>
</dbReference>
<gene>
    <name evidence="2" type="primary">algA/xanB/rfbA/wbpW/pslB</name>
    <name evidence="2" type="ORF">MAMC_01412</name>
</gene>
<proteinExistence type="predicted"/>
<dbReference type="GO" id="GO:0009298">
    <property type="term" value="P:GDP-mannose biosynthetic process"/>
    <property type="evidence" value="ECO:0007669"/>
    <property type="project" value="TreeGrafter"/>
</dbReference>
<dbReference type="GO" id="GO:0004475">
    <property type="term" value="F:mannose-1-phosphate guanylyltransferase (GTP) activity"/>
    <property type="evidence" value="ECO:0007669"/>
    <property type="project" value="UniProtKB-EC"/>
</dbReference>
<dbReference type="EC" id="2.7.7.13" evidence="2"/>
<dbReference type="OrthoDB" id="9806359at2"/>
<dbReference type="InterPro" id="IPR029044">
    <property type="entry name" value="Nucleotide-diphossugar_trans"/>
</dbReference>
<dbReference type="SUPFAM" id="SSF53448">
    <property type="entry name" value="Nucleotide-diphospho-sugar transferases"/>
    <property type="match status" value="1"/>
</dbReference>
<feature type="non-terminal residue" evidence="2">
    <location>
        <position position="141"/>
    </location>
</feature>
<organism evidence="2 3">
    <name type="scientific">Methylacidimicrobium cyclopophantes</name>
    <dbReference type="NCBI Taxonomy" id="1041766"/>
    <lineage>
        <taxon>Bacteria</taxon>
        <taxon>Pseudomonadati</taxon>
        <taxon>Verrucomicrobiota</taxon>
        <taxon>Methylacidimicrobium</taxon>
    </lineage>
</organism>
<dbReference type="AlphaFoldDB" id="A0A5E6MFM5"/>
<comment type="caution">
    <text evidence="2">The sequence shown here is derived from an EMBL/GenBank/DDBJ whole genome shotgun (WGS) entry which is preliminary data.</text>
</comment>
<dbReference type="GO" id="GO:0004476">
    <property type="term" value="F:mannose-6-phosphate isomerase activity"/>
    <property type="evidence" value="ECO:0007669"/>
    <property type="project" value="UniProtKB-EC"/>
</dbReference>
<accession>A0A5E6MFM5</accession>
<reference evidence="2" key="1">
    <citation type="submission" date="2019-09" db="EMBL/GenBank/DDBJ databases">
        <authorList>
            <person name="Cremers G."/>
        </authorList>
    </citation>
    <scope>NUCLEOTIDE SEQUENCE [LARGE SCALE GENOMIC DNA]</scope>
    <source>
        <strain evidence="2">3B</strain>
    </source>
</reference>